<dbReference type="Proteomes" id="UP000037848">
    <property type="component" value="Unassembled WGS sequence"/>
</dbReference>
<organism evidence="2 3">
    <name type="scientific">Pseudoalteromonas porphyrae</name>
    <dbReference type="NCBI Taxonomy" id="187330"/>
    <lineage>
        <taxon>Bacteria</taxon>
        <taxon>Pseudomonadati</taxon>
        <taxon>Pseudomonadota</taxon>
        <taxon>Gammaproteobacteria</taxon>
        <taxon>Alteromonadales</taxon>
        <taxon>Pseudoalteromonadaceae</taxon>
        <taxon>Pseudoalteromonas</taxon>
    </lineage>
</organism>
<dbReference type="STRING" id="187330.AMS58_17765"/>
<dbReference type="EMBL" id="LHPH01000025">
    <property type="protein sequence ID" value="KPH58587.1"/>
    <property type="molecule type" value="Genomic_DNA"/>
</dbReference>
<gene>
    <name evidence="2" type="ORF">ADS77_17535</name>
</gene>
<keyword evidence="1" id="KW-1133">Transmembrane helix</keyword>
<feature type="transmembrane region" description="Helical" evidence="1">
    <location>
        <begin position="46"/>
        <end position="68"/>
    </location>
</feature>
<comment type="caution">
    <text evidence="2">The sequence shown here is derived from an EMBL/GenBank/DDBJ whole genome shotgun (WGS) entry which is preliminary data.</text>
</comment>
<sequence length="90" mass="10190">MLKPLIYRLGSEPKLSLKRFLRGLALFVLAVIFIALGYYTHFSLQIIGLVILVTAIFFAAWGYLGIFANRFAQVLNNSNLNANDDPDLWK</sequence>
<feature type="transmembrane region" description="Helical" evidence="1">
    <location>
        <begin position="20"/>
        <end position="40"/>
    </location>
</feature>
<protein>
    <submittedName>
        <fullName evidence="2">Uncharacterized protein</fullName>
    </submittedName>
</protein>
<evidence type="ECO:0000313" key="2">
    <source>
        <dbReference type="EMBL" id="KPH58587.1"/>
    </source>
</evidence>
<proteinExistence type="predicted"/>
<dbReference type="PATRIC" id="fig|187330.3.peg.2145"/>
<reference evidence="2 3" key="1">
    <citation type="submission" date="2015-08" db="EMBL/GenBank/DDBJ databases">
        <title>Draft Genome Sequence of Pseudoalteromonas porphyrae UCD-SED14.</title>
        <authorList>
            <person name="Coil D.A."/>
            <person name="Jospin G."/>
            <person name="Lee R.D."/>
            <person name="Eisen J.A."/>
        </authorList>
    </citation>
    <scope>NUCLEOTIDE SEQUENCE [LARGE SCALE GENOMIC DNA]</scope>
    <source>
        <strain evidence="2 3">UCD-SED14</strain>
    </source>
</reference>
<keyword evidence="3" id="KW-1185">Reference proteome</keyword>
<dbReference type="OrthoDB" id="6332833at2"/>
<keyword evidence="1" id="KW-0812">Transmembrane</keyword>
<evidence type="ECO:0000313" key="3">
    <source>
        <dbReference type="Proteomes" id="UP000037848"/>
    </source>
</evidence>
<name>A0A0N1MQB2_9GAMM</name>
<accession>A0A0N1MQB2</accession>
<dbReference type="AlphaFoldDB" id="A0A0N1MQB2"/>
<keyword evidence="1" id="KW-0472">Membrane</keyword>
<evidence type="ECO:0000256" key="1">
    <source>
        <dbReference type="SAM" id="Phobius"/>
    </source>
</evidence>
<dbReference type="RefSeq" id="WP_054206368.1">
    <property type="nucleotide sequence ID" value="NZ_LHPH01000025.1"/>
</dbReference>